<evidence type="ECO:0000256" key="1">
    <source>
        <dbReference type="SAM" id="MobiDB-lite"/>
    </source>
</evidence>
<evidence type="ECO:0000313" key="2">
    <source>
        <dbReference type="EMBL" id="QQP53960.1"/>
    </source>
</evidence>
<gene>
    <name evidence="2" type="ORF">FKW44_006619</name>
</gene>
<dbReference type="EMBL" id="CP045893">
    <property type="protein sequence ID" value="QQP53960.1"/>
    <property type="molecule type" value="Genomic_DNA"/>
</dbReference>
<sequence length="111" mass="12993">MASKENGKDIRKWRENTHYFRSRGAQIENLNEEEEKMMYRTPSENKNEEPRPNTSTNVPESSQKEPEPSTKNETFTEGTRSFRESPRGSEYKGREEHTKKEGPESPEASRQ</sequence>
<evidence type="ECO:0000313" key="3">
    <source>
        <dbReference type="Proteomes" id="UP000595437"/>
    </source>
</evidence>
<dbReference type="AlphaFoldDB" id="A0A7T8QT09"/>
<feature type="compositionally biased region" description="Polar residues" evidence="1">
    <location>
        <begin position="52"/>
        <end position="61"/>
    </location>
</feature>
<proteinExistence type="predicted"/>
<reference evidence="3" key="1">
    <citation type="submission" date="2021-01" db="EMBL/GenBank/DDBJ databases">
        <title>Caligus Genome Assembly.</title>
        <authorList>
            <person name="Gallardo-Escarate C."/>
        </authorList>
    </citation>
    <scope>NUCLEOTIDE SEQUENCE [LARGE SCALE GENOMIC DNA]</scope>
</reference>
<protein>
    <submittedName>
        <fullName evidence="2">Uncharacterized protein</fullName>
    </submittedName>
</protein>
<accession>A0A7T8QT09</accession>
<organism evidence="2 3">
    <name type="scientific">Caligus rogercresseyi</name>
    <name type="common">Sea louse</name>
    <dbReference type="NCBI Taxonomy" id="217165"/>
    <lineage>
        <taxon>Eukaryota</taxon>
        <taxon>Metazoa</taxon>
        <taxon>Ecdysozoa</taxon>
        <taxon>Arthropoda</taxon>
        <taxon>Crustacea</taxon>
        <taxon>Multicrustacea</taxon>
        <taxon>Hexanauplia</taxon>
        <taxon>Copepoda</taxon>
        <taxon>Siphonostomatoida</taxon>
        <taxon>Caligidae</taxon>
        <taxon>Caligus</taxon>
    </lineage>
</organism>
<feature type="region of interest" description="Disordered" evidence="1">
    <location>
        <begin position="1"/>
        <end position="111"/>
    </location>
</feature>
<feature type="compositionally biased region" description="Basic and acidic residues" evidence="1">
    <location>
        <begin position="80"/>
        <end position="111"/>
    </location>
</feature>
<keyword evidence="3" id="KW-1185">Reference proteome</keyword>
<name>A0A7T8QT09_CALRO</name>
<feature type="compositionally biased region" description="Basic and acidic residues" evidence="1">
    <location>
        <begin position="1"/>
        <end position="18"/>
    </location>
</feature>
<dbReference type="Proteomes" id="UP000595437">
    <property type="component" value="Chromosome 4"/>
</dbReference>